<dbReference type="GO" id="GO:0005829">
    <property type="term" value="C:cytosol"/>
    <property type="evidence" value="ECO:0007669"/>
    <property type="project" value="TreeGrafter"/>
</dbReference>
<dbReference type="CDD" id="cd21936">
    <property type="entry name" value="ZIP_TSC22D"/>
    <property type="match status" value="1"/>
</dbReference>
<reference evidence="3" key="1">
    <citation type="submission" date="2021-02" db="EMBL/GenBank/DDBJ databases">
        <authorList>
            <person name="Nowell W R."/>
        </authorList>
    </citation>
    <scope>NUCLEOTIDE SEQUENCE</scope>
</reference>
<dbReference type="Gene3D" id="1.20.5.490">
    <property type="entry name" value="Single helix bin"/>
    <property type="match status" value="1"/>
</dbReference>
<feature type="compositionally biased region" description="Low complexity" evidence="2">
    <location>
        <begin position="372"/>
        <end position="391"/>
    </location>
</feature>
<accession>A0A813NLD2</accession>
<dbReference type="GO" id="GO:0006357">
    <property type="term" value="P:regulation of transcription by RNA polymerase II"/>
    <property type="evidence" value="ECO:0007669"/>
    <property type="project" value="InterPro"/>
</dbReference>
<evidence type="ECO:0000256" key="1">
    <source>
        <dbReference type="SAM" id="Coils"/>
    </source>
</evidence>
<dbReference type="PANTHER" id="PTHR46745">
    <property type="entry name" value="TSC22 DOMAIN FAMILY PROTEIN 1"/>
    <property type="match status" value="1"/>
</dbReference>
<proteinExistence type="predicted"/>
<dbReference type="EMBL" id="CAJNOL010000008">
    <property type="protein sequence ID" value="CAF0735342.1"/>
    <property type="molecule type" value="Genomic_DNA"/>
</dbReference>
<protein>
    <submittedName>
        <fullName evidence="3">Uncharacterized protein</fullName>
    </submittedName>
</protein>
<dbReference type="GO" id="GO:0043066">
    <property type="term" value="P:negative regulation of apoptotic process"/>
    <property type="evidence" value="ECO:0007669"/>
    <property type="project" value="TreeGrafter"/>
</dbReference>
<feature type="coiled-coil region" evidence="1">
    <location>
        <begin position="609"/>
        <end position="636"/>
    </location>
</feature>
<feature type="compositionally biased region" description="Low complexity" evidence="2">
    <location>
        <begin position="704"/>
        <end position="723"/>
    </location>
</feature>
<comment type="caution">
    <text evidence="3">The sequence shown here is derived from an EMBL/GenBank/DDBJ whole genome shotgun (WGS) entry which is preliminary data.</text>
</comment>
<feature type="region of interest" description="Disordered" evidence="2">
    <location>
        <begin position="339"/>
        <end position="411"/>
    </location>
</feature>
<keyword evidence="1" id="KW-0175">Coiled coil</keyword>
<dbReference type="GO" id="GO:0008284">
    <property type="term" value="P:positive regulation of cell population proliferation"/>
    <property type="evidence" value="ECO:0007669"/>
    <property type="project" value="TreeGrafter"/>
</dbReference>
<feature type="region of interest" description="Disordered" evidence="2">
    <location>
        <begin position="43"/>
        <end position="65"/>
    </location>
</feature>
<dbReference type="SUPFAM" id="SSF58026">
    <property type="entry name" value="Delta-sleep-inducing peptide immunoreactive peptide"/>
    <property type="match status" value="1"/>
</dbReference>
<feature type="compositionally biased region" description="Polar residues" evidence="2">
    <location>
        <begin position="348"/>
        <end position="371"/>
    </location>
</feature>
<evidence type="ECO:0000313" key="4">
    <source>
        <dbReference type="Proteomes" id="UP000663870"/>
    </source>
</evidence>
<gene>
    <name evidence="3" type="ORF">JXQ802_LOCUS789</name>
</gene>
<dbReference type="InterPro" id="IPR000580">
    <property type="entry name" value="TSC22/Bun"/>
</dbReference>
<dbReference type="PANTHER" id="PTHR46745:SF1">
    <property type="entry name" value="TSC22 DOMAIN FAMILY PROTEIN 1"/>
    <property type="match status" value="1"/>
</dbReference>
<evidence type="ECO:0000313" key="3">
    <source>
        <dbReference type="EMBL" id="CAF0735342.1"/>
    </source>
</evidence>
<dbReference type="Pfam" id="PF01166">
    <property type="entry name" value="TSC22"/>
    <property type="match status" value="1"/>
</dbReference>
<keyword evidence="4" id="KW-1185">Reference proteome</keyword>
<dbReference type="Proteomes" id="UP000663870">
    <property type="component" value="Unassembled WGS sequence"/>
</dbReference>
<organism evidence="3 4">
    <name type="scientific">Rotaria sordida</name>
    <dbReference type="NCBI Taxonomy" id="392033"/>
    <lineage>
        <taxon>Eukaryota</taxon>
        <taxon>Metazoa</taxon>
        <taxon>Spiralia</taxon>
        <taxon>Gnathifera</taxon>
        <taxon>Rotifera</taxon>
        <taxon>Eurotatoria</taxon>
        <taxon>Bdelloidea</taxon>
        <taxon>Philodinida</taxon>
        <taxon>Philodinidae</taxon>
        <taxon>Rotaria</taxon>
    </lineage>
</organism>
<sequence length="723" mass="77700">MNGPSTVNHSTNNNEQLIGKFHVVNVDKLPTNPVNAHDETTTIISQQQQQQPPPPSSAPATTTITTDESVCPSRFQMIRVDRNFVRGRWKVNDYEPPENISTINNPPVNNTIENESVNNSNTSTIQTTAPITTIQSNIPSMVHADSNVTSSATLAATAASAAAAAATAFQQQQQQQRLAMNNSTTIVPTANVPPPAGLLPAYPTAALPNMAAPNQAYILPSHPQFGYYQILLPPYSPYAAQWAALAASNSFLPPSIPPHQQQTSQLPTGNLGEPIRHTDTVSDGTSENSVISCNLFPNPTTDHLQNAQMAGATTASFIYATQHPHSTYISQAPPNTASPYATIPSYHPATQPSTSRPTSLAQVIPNNTTDMQQQQQQQIQSHQVSSTQQQQAPILTSPKHDTTSTKTSCQQPKITATTAPTKLLTTQTNGTNNDLLKTTTAQINQTRPVITIGNNINTDTLKTTNPTYITDLLSTSPSLSNVQQPSQTLMSPITIQTNNPSNMNSPNKAPTASLNDIWSYTTGGPQLNLSQTAAQTAAVTAVAAMGLLNSENSQNTEIANEILKELTTPTKQNNLSERRVRLRNRRQRSTTDIDNKISAAMDLVKMHLLSAVRDEVTELRQQIRTLTDKVNSVEHENAFLRQHVPSEIYAQYTPLFASVSSANDLSNSTTTVTTTASAIPSSSITSSQSIPMASVSSLPSSFAQQPPLSTTSQPPSSTNLPST</sequence>
<evidence type="ECO:0000256" key="2">
    <source>
        <dbReference type="SAM" id="MobiDB-lite"/>
    </source>
</evidence>
<name>A0A813NLD2_9BILA</name>
<dbReference type="GO" id="GO:0005634">
    <property type="term" value="C:nucleus"/>
    <property type="evidence" value="ECO:0007669"/>
    <property type="project" value="TreeGrafter"/>
</dbReference>
<feature type="region of interest" description="Disordered" evidence="2">
    <location>
        <begin position="695"/>
        <end position="723"/>
    </location>
</feature>
<dbReference type="AlphaFoldDB" id="A0A813NLD2"/>